<dbReference type="Proteomes" id="UP000184278">
    <property type="component" value="Unassembled WGS sequence"/>
</dbReference>
<dbReference type="AlphaFoldDB" id="A0A1M6E8V4"/>
<reference evidence="3" key="1">
    <citation type="submission" date="2016-11" db="EMBL/GenBank/DDBJ databases">
        <authorList>
            <person name="Varghese N."/>
            <person name="Submissions S."/>
        </authorList>
    </citation>
    <scope>NUCLEOTIDE SEQUENCE [LARGE SCALE GENOMIC DNA]</scope>
    <source>
        <strain evidence="3">DSM 3071</strain>
    </source>
</reference>
<evidence type="ECO:0000313" key="2">
    <source>
        <dbReference type="EMBL" id="SHI81892.1"/>
    </source>
</evidence>
<protein>
    <submittedName>
        <fullName evidence="2">Uncharacterized protein</fullName>
    </submittedName>
</protein>
<keyword evidence="1" id="KW-1133">Transmembrane helix</keyword>
<name>A0A1M6E8V4_BUTFI</name>
<proteinExistence type="predicted"/>
<dbReference type="EMBL" id="FQXK01000042">
    <property type="protein sequence ID" value="SHI81892.1"/>
    <property type="molecule type" value="Genomic_DNA"/>
</dbReference>
<evidence type="ECO:0000256" key="1">
    <source>
        <dbReference type="SAM" id="Phobius"/>
    </source>
</evidence>
<evidence type="ECO:0000313" key="3">
    <source>
        <dbReference type="Proteomes" id="UP000184278"/>
    </source>
</evidence>
<dbReference type="STRING" id="1121131.SAMN02745229_03681"/>
<accession>A0A1M6E8V4</accession>
<keyword evidence="1" id="KW-0472">Membrane</keyword>
<keyword evidence="1" id="KW-0812">Transmembrane</keyword>
<gene>
    <name evidence="2" type="ORF">SAMN02745229_03681</name>
</gene>
<keyword evidence="3" id="KW-1185">Reference proteome</keyword>
<organism evidence="2 3">
    <name type="scientific">Butyrivibrio fibrisolvens DSM 3071</name>
    <dbReference type="NCBI Taxonomy" id="1121131"/>
    <lineage>
        <taxon>Bacteria</taxon>
        <taxon>Bacillati</taxon>
        <taxon>Bacillota</taxon>
        <taxon>Clostridia</taxon>
        <taxon>Lachnospirales</taxon>
        <taxon>Lachnospiraceae</taxon>
        <taxon>Butyrivibrio</taxon>
    </lineage>
</organism>
<sequence length="183" mass="21443">MLLIRKVNNQYKQERINALICVVWFIMKKQHKVMKILLATIGIIVLVIVLTSNVGYYLMCKMAISRIESLNMPDGITVYGQTKAEASDIYWVHMSAEKVIICDGGPEYVQKYLEENNSDLALMNIDVEYFTGMTDMCMYDFDALSDEERDRILADDSDRYVRIVYEHKYFWLPVSWYYIEPVS</sequence>
<feature type="transmembrane region" description="Helical" evidence="1">
    <location>
        <begin position="36"/>
        <end position="59"/>
    </location>
</feature>